<feature type="binding site" evidence="1">
    <location>
        <position position="18"/>
    </location>
    <ligand>
        <name>S-adenosyl-L-methionine</name>
        <dbReference type="ChEBI" id="CHEBI:59789"/>
    </ligand>
</feature>
<keyword evidence="1" id="KW-0694">RNA-binding</keyword>
<dbReference type="RefSeq" id="WP_184262956.1">
    <property type="nucleotide sequence ID" value="NZ_JACIIX010000004.1"/>
</dbReference>
<feature type="binding site" evidence="1">
    <location>
        <begin position="142"/>
        <end position="143"/>
    </location>
    <ligand>
        <name>S-adenosyl-L-methionine</name>
        <dbReference type="ChEBI" id="CHEBI:59789"/>
    </ligand>
</feature>
<dbReference type="GO" id="GO:0036307">
    <property type="term" value="F:23S rRNA (adenine(2030)-N(6))-methyltransferase activity"/>
    <property type="evidence" value="ECO:0007669"/>
    <property type="project" value="UniProtKB-UniRule"/>
</dbReference>
<comment type="function">
    <text evidence="1">Specifically methylates the adenine in position 2030 of 23S rRNA.</text>
</comment>
<feature type="binding site" evidence="1">
    <location>
        <position position="41"/>
    </location>
    <ligand>
        <name>S-adenosyl-L-methionine</name>
        <dbReference type="ChEBI" id="CHEBI:59789"/>
    </ligand>
</feature>
<name>A0A7W9ZEP1_NOVIT</name>
<evidence type="ECO:0000313" key="3">
    <source>
        <dbReference type="Proteomes" id="UP000544872"/>
    </source>
</evidence>
<dbReference type="GO" id="GO:0005829">
    <property type="term" value="C:cytosol"/>
    <property type="evidence" value="ECO:0007669"/>
    <property type="project" value="TreeGrafter"/>
</dbReference>
<evidence type="ECO:0000313" key="2">
    <source>
        <dbReference type="EMBL" id="MBB6210127.1"/>
    </source>
</evidence>
<dbReference type="EC" id="2.1.1.266" evidence="1"/>
<dbReference type="GO" id="GO:0070475">
    <property type="term" value="P:rRNA base methylation"/>
    <property type="evidence" value="ECO:0007669"/>
    <property type="project" value="UniProtKB-UniRule"/>
</dbReference>
<protein>
    <recommendedName>
        <fullName evidence="1">Ribosomal RNA large subunit methyltransferase J</fullName>
        <ecNumber evidence="1">2.1.1.266</ecNumber>
    </recommendedName>
    <alternativeName>
        <fullName evidence="1">23S rRNA (adenine(2030)-N6)-methyltransferase</fullName>
    </alternativeName>
    <alternativeName>
        <fullName evidence="1">23S rRNA m6A2030 methyltransferase</fullName>
    </alternativeName>
</protein>
<dbReference type="Gene3D" id="3.40.50.150">
    <property type="entry name" value="Vaccinia Virus protein VP39"/>
    <property type="match status" value="1"/>
</dbReference>
<feature type="binding site" evidence="1">
    <location>
        <position position="163"/>
    </location>
    <ligand>
        <name>S-adenosyl-L-methionine</name>
        <dbReference type="ChEBI" id="CHEBI:59789"/>
    </ligand>
</feature>
<feature type="binding site" evidence="1">
    <location>
        <position position="117"/>
    </location>
    <ligand>
        <name>S-adenosyl-L-methionine</name>
        <dbReference type="ChEBI" id="CHEBI:59789"/>
    </ligand>
</feature>
<reference evidence="2 3" key="1">
    <citation type="submission" date="2020-08" db="EMBL/GenBank/DDBJ databases">
        <title>Genomic Encyclopedia of Type Strains, Phase IV (KMG-IV): sequencing the most valuable type-strain genomes for metagenomic binning, comparative biology and taxonomic classification.</title>
        <authorList>
            <person name="Goeker M."/>
        </authorList>
    </citation>
    <scope>NUCLEOTIDE SEQUENCE [LARGE SCALE GENOMIC DNA]</scope>
    <source>
        <strain evidence="2 3">DSM 11590</strain>
    </source>
</reference>
<keyword evidence="1" id="KW-0949">S-adenosyl-L-methionine</keyword>
<feature type="binding site" evidence="1">
    <location>
        <position position="99"/>
    </location>
    <ligand>
        <name>S-adenosyl-L-methionine</name>
        <dbReference type="ChEBI" id="CHEBI:59789"/>
    </ligand>
</feature>
<dbReference type="Proteomes" id="UP000544872">
    <property type="component" value="Unassembled WGS sequence"/>
</dbReference>
<comment type="similarity">
    <text evidence="1">Belongs to the RlmJ family.</text>
</comment>
<feature type="site" description="Interaction with substrate rRNA" evidence="1">
    <location>
        <position position="3"/>
    </location>
</feature>
<keyword evidence="1" id="KW-0698">rRNA processing</keyword>
<keyword evidence="1 2" id="KW-0489">Methyltransferase</keyword>
<comment type="caution">
    <text evidence="2">The sequence shown here is derived from an EMBL/GenBank/DDBJ whole genome shotgun (WGS) entry which is preliminary data.</text>
</comment>
<dbReference type="InterPro" id="IPR007473">
    <property type="entry name" value="RlmJ"/>
</dbReference>
<dbReference type="GO" id="GO:0003723">
    <property type="term" value="F:RNA binding"/>
    <property type="evidence" value="ECO:0007669"/>
    <property type="project" value="UniProtKB-UniRule"/>
</dbReference>
<comment type="subunit">
    <text evidence="1">Monomer.</text>
</comment>
<dbReference type="AlphaFoldDB" id="A0A7W9ZEP1"/>
<dbReference type="InterPro" id="IPR029063">
    <property type="entry name" value="SAM-dependent_MTases_sf"/>
</dbReference>
<dbReference type="PANTHER" id="PTHR37426">
    <property type="entry name" value="RIBOSOMAL RNA LARGE SUBUNIT METHYLTRANSFERASE J"/>
    <property type="match status" value="1"/>
</dbReference>
<comment type="catalytic activity">
    <reaction evidence="1">
        <text>adenosine(2030) in 23S rRNA + S-adenosyl-L-methionine = N(6)-methyladenosine(2030) in 23S rRNA + S-adenosyl-L-homocysteine + H(+)</text>
        <dbReference type="Rhea" id="RHEA:43736"/>
        <dbReference type="Rhea" id="RHEA-COMP:10668"/>
        <dbReference type="Rhea" id="RHEA-COMP:10669"/>
        <dbReference type="ChEBI" id="CHEBI:15378"/>
        <dbReference type="ChEBI" id="CHEBI:57856"/>
        <dbReference type="ChEBI" id="CHEBI:59789"/>
        <dbReference type="ChEBI" id="CHEBI:74411"/>
        <dbReference type="ChEBI" id="CHEBI:74449"/>
        <dbReference type="EC" id="2.1.1.266"/>
    </reaction>
</comment>
<dbReference type="HAMAP" id="MF_00934">
    <property type="entry name" value="23SrRNA_methyltr_J"/>
    <property type="match status" value="1"/>
</dbReference>
<proteinExistence type="inferred from homology"/>
<dbReference type="EMBL" id="JACIIX010000004">
    <property type="protein sequence ID" value="MBB6210127.1"/>
    <property type="molecule type" value="Genomic_DNA"/>
</dbReference>
<gene>
    <name evidence="1" type="primary">rlmJ</name>
    <name evidence="2" type="ORF">FHS48_001537</name>
</gene>
<feature type="active site" description="Proton acceptor" evidence="1">
    <location>
        <position position="163"/>
    </location>
</feature>
<evidence type="ECO:0000256" key="1">
    <source>
        <dbReference type="HAMAP-Rule" id="MF_00934"/>
    </source>
</evidence>
<keyword evidence="3" id="KW-1185">Reference proteome</keyword>
<accession>A0A7W9ZEP1</accession>
<dbReference type="SUPFAM" id="SSF53335">
    <property type="entry name" value="S-adenosyl-L-methionine-dependent methyltransferases"/>
    <property type="match status" value="1"/>
</dbReference>
<dbReference type="PANTHER" id="PTHR37426:SF1">
    <property type="entry name" value="RIBOSOMAL RNA LARGE SUBUNIT METHYLTRANSFERASE J"/>
    <property type="match status" value="1"/>
</dbReference>
<organism evidence="2 3">
    <name type="scientific">Novispirillum itersonii</name>
    <name type="common">Aquaspirillum itersonii</name>
    <dbReference type="NCBI Taxonomy" id="189"/>
    <lineage>
        <taxon>Bacteria</taxon>
        <taxon>Pseudomonadati</taxon>
        <taxon>Pseudomonadota</taxon>
        <taxon>Alphaproteobacteria</taxon>
        <taxon>Rhodospirillales</taxon>
        <taxon>Novispirillaceae</taxon>
        <taxon>Novispirillum</taxon>
    </lineage>
</organism>
<sequence>MNYRHAFHAGNFADVFKHAFLMMALETLRAKDKPFVVVDTHAGIGLYDLAGTEAGKTGEWEQGIGRLTGRDDLPQPLQPYVQAIRDLNPDGGLRWYPGSPWLEAKALRQKDRLIACELHPEDAPALDHNLRRFGGVRVENADGYAVLKGQVPPPERRGLVLIDPPFERTDEIDVIIRALRSAVKRWASGSYAIWYPIKDPAATMAFHEAVAGLAADGVTSAWALDLMVRPPRWSDTLNGCGFVFINPPWGVLKAAEAVMPWLTAVLEQQPGARWTGRWLVGEG</sequence>
<keyword evidence="1 2" id="KW-0808">Transferase</keyword>
<dbReference type="Pfam" id="PF04378">
    <property type="entry name" value="RsmJ"/>
    <property type="match status" value="1"/>
</dbReference>